<name>A0A7J7CQJ6_TRIWF</name>
<comment type="caution">
    <text evidence="1">The sequence shown here is derived from an EMBL/GenBank/DDBJ whole genome shotgun (WGS) entry which is preliminary data.</text>
</comment>
<proteinExistence type="predicted"/>
<organism evidence="1 2">
    <name type="scientific">Tripterygium wilfordii</name>
    <name type="common">Thunder God vine</name>
    <dbReference type="NCBI Taxonomy" id="458696"/>
    <lineage>
        <taxon>Eukaryota</taxon>
        <taxon>Viridiplantae</taxon>
        <taxon>Streptophyta</taxon>
        <taxon>Embryophyta</taxon>
        <taxon>Tracheophyta</taxon>
        <taxon>Spermatophyta</taxon>
        <taxon>Magnoliopsida</taxon>
        <taxon>eudicotyledons</taxon>
        <taxon>Gunneridae</taxon>
        <taxon>Pentapetalae</taxon>
        <taxon>rosids</taxon>
        <taxon>fabids</taxon>
        <taxon>Celastrales</taxon>
        <taxon>Celastraceae</taxon>
        <taxon>Tripterygium</taxon>
    </lineage>
</organism>
<dbReference type="AlphaFoldDB" id="A0A7J7CQJ6"/>
<sequence>MRERDLMHSFTILALLDRQCLHKFVLSFHKSNNKEKIIKQCLYNIYIIVASKQEKKNNANLLRTDETPRLTVEIRCGVTTVNEIFSFDQLRSYPTSQIPEI</sequence>
<dbReference type="EMBL" id="JAAARO010000014">
    <property type="protein sequence ID" value="KAF5736331.1"/>
    <property type="molecule type" value="Genomic_DNA"/>
</dbReference>
<gene>
    <name evidence="1" type="ORF">HS088_TW14G00472</name>
</gene>
<reference evidence="1 2" key="1">
    <citation type="journal article" date="2020" name="Nat. Commun.">
        <title>Genome of Tripterygium wilfordii and identification of cytochrome P450 involved in triptolide biosynthesis.</title>
        <authorList>
            <person name="Tu L."/>
            <person name="Su P."/>
            <person name="Zhang Z."/>
            <person name="Gao L."/>
            <person name="Wang J."/>
            <person name="Hu T."/>
            <person name="Zhou J."/>
            <person name="Zhang Y."/>
            <person name="Zhao Y."/>
            <person name="Liu Y."/>
            <person name="Song Y."/>
            <person name="Tong Y."/>
            <person name="Lu Y."/>
            <person name="Yang J."/>
            <person name="Xu C."/>
            <person name="Jia M."/>
            <person name="Peters R.J."/>
            <person name="Huang L."/>
            <person name="Gao W."/>
        </authorList>
    </citation>
    <scope>NUCLEOTIDE SEQUENCE [LARGE SCALE GENOMIC DNA]</scope>
    <source>
        <strain evidence="2">cv. XIE 37</strain>
        <tissue evidence="1">Leaf</tissue>
    </source>
</reference>
<accession>A0A7J7CQJ6</accession>
<dbReference type="InParanoid" id="A0A7J7CQJ6"/>
<evidence type="ECO:0000313" key="1">
    <source>
        <dbReference type="EMBL" id="KAF5736331.1"/>
    </source>
</evidence>
<keyword evidence="2" id="KW-1185">Reference proteome</keyword>
<protein>
    <submittedName>
        <fullName evidence="1">Uncharacterized protein</fullName>
    </submittedName>
</protein>
<dbReference type="Proteomes" id="UP000593562">
    <property type="component" value="Unassembled WGS sequence"/>
</dbReference>
<evidence type="ECO:0000313" key="2">
    <source>
        <dbReference type="Proteomes" id="UP000593562"/>
    </source>
</evidence>